<evidence type="ECO:0000259" key="3">
    <source>
        <dbReference type="Pfam" id="PF20597"/>
    </source>
</evidence>
<keyword evidence="2" id="KW-0732">Signal</keyword>
<dbReference type="RefSeq" id="XP_004337613.1">
    <property type="nucleotide sequence ID" value="XM_004337565.1"/>
</dbReference>
<dbReference type="Pfam" id="PF20597">
    <property type="entry name" value="pAdhesive_15"/>
    <property type="match status" value="1"/>
</dbReference>
<organism evidence="4 5">
    <name type="scientific">Acanthamoeba castellanii (strain ATCC 30010 / Neff)</name>
    <dbReference type="NCBI Taxonomy" id="1257118"/>
    <lineage>
        <taxon>Eukaryota</taxon>
        <taxon>Amoebozoa</taxon>
        <taxon>Discosea</taxon>
        <taxon>Longamoebia</taxon>
        <taxon>Centramoebida</taxon>
        <taxon>Acanthamoebidae</taxon>
        <taxon>Acanthamoeba</taxon>
    </lineage>
</organism>
<dbReference type="VEuPathDB" id="AmoebaDB:ACA1_164810"/>
<feature type="compositionally biased region" description="Basic and acidic residues" evidence="1">
    <location>
        <begin position="56"/>
        <end position="67"/>
    </location>
</feature>
<dbReference type="NCBIfam" id="TIGR04215">
    <property type="entry name" value="choice_anch_A"/>
    <property type="match status" value="1"/>
</dbReference>
<feature type="region of interest" description="Disordered" evidence="1">
    <location>
        <begin position="186"/>
        <end position="207"/>
    </location>
</feature>
<feature type="chain" id="PRO_5003990346" description="Choice-of-anchor A domain-containing protein" evidence="2">
    <location>
        <begin position="24"/>
        <end position="532"/>
    </location>
</feature>
<gene>
    <name evidence="4" type="ORF">ACA1_164810</name>
</gene>
<proteinExistence type="predicted"/>
<feature type="compositionally biased region" description="Basic and acidic residues" evidence="1">
    <location>
        <begin position="26"/>
        <end position="36"/>
    </location>
</feature>
<dbReference type="KEGG" id="acan:ACA1_164810"/>
<accession>L8GRM4</accession>
<protein>
    <recommendedName>
        <fullName evidence="3">Choice-of-anchor A domain-containing protein</fullName>
    </recommendedName>
</protein>
<reference evidence="4 5" key="1">
    <citation type="journal article" date="2013" name="Genome Biol.">
        <title>Genome of Acanthamoeba castellanii highlights extensive lateral gene transfer and early evolution of tyrosine kinase signaling.</title>
        <authorList>
            <person name="Clarke M."/>
            <person name="Lohan A.J."/>
            <person name="Liu B."/>
            <person name="Lagkouvardos I."/>
            <person name="Roy S."/>
            <person name="Zafar N."/>
            <person name="Bertelli C."/>
            <person name="Schilde C."/>
            <person name="Kianianmomeni A."/>
            <person name="Burglin T.R."/>
            <person name="Frech C."/>
            <person name="Turcotte B."/>
            <person name="Kopec K.O."/>
            <person name="Synnott J.M."/>
            <person name="Choo C."/>
            <person name="Paponov I."/>
            <person name="Finkler A."/>
            <person name="Soon Heng Tan C."/>
            <person name="Hutchins A.P."/>
            <person name="Weinmeier T."/>
            <person name="Rattei T."/>
            <person name="Chu J.S."/>
            <person name="Gimenez G."/>
            <person name="Irimia M."/>
            <person name="Rigden D.J."/>
            <person name="Fitzpatrick D.A."/>
            <person name="Lorenzo-Morales J."/>
            <person name="Bateman A."/>
            <person name="Chiu C.H."/>
            <person name="Tang P."/>
            <person name="Hegemann P."/>
            <person name="Fromm H."/>
            <person name="Raoult D."/>
            <person name="Greub G."/>
            <person name="Miranda-Saavedra D."/>
            <person name="Chen N."/>
            <person name="Nash P."/>
            <person name="Ginger M.L."/>
            <person name="Horn M."/>
            <person name="Schaap P."/>
            <person name="Caler L."/>
            <person name="Loftus B."/>
        </authorList>
    </citation>
    <scope>NUCLEOTIDE SEQUENCE [LARGE SCALE GENOMIC DNA]</scope>
    <source>
        <strain evidence="4 5">Neff</strain>
    </source>
</reference>
<feature type="region of interest" description="Disordered" evidence="1">
    <location>
        <begin position="25"/>
        <end position="67"/>
    </location>
</feature>
<keyword evidence="5" id="KW-1185">Reference proteome</keyword>
<feature type="signal peptide" evidence="2">
    <location>
        <begin position="1"/>
        <end position="23"/>
    </location>
</feature>
<evidence type="ECO:0000313" key="4">
    <source>
        <dbReference type="EMBL" id="ELR15600.1"/>
    </source>
</evidence>
<dbReference type="Proteomes" id="UP000011083">
    <property type="component" value="Unassembled WGS sequence"/>
</dbReference>
<dbReference type="GeneID" id="14916216"/>
<sequence length="532" mass="57850">MKTTYLLLALAALLFCAVVAASADDDDRRGSDMNHWDDDDEGHEWDNEWEDEEDGEGRGRGQWDDGREKCRTTTKKCRTTTKKCGTTTKHCPTTTTKRCGTTTKDCGTTTTKSCGTTTKDCGTTTMKPCTTTSKPVEKCDFAGRDNCLKASEDKFEECVDRKKCAFTVCELEAEEKFKKCLRGRDGRDGGRENPFEREGENDRQGNERFDQCKKEQLEDKKQCLIQRKASHAGCVAAKECRDFKCLAFIKDCKPCPTPAATTTTVRVTTHPPTVGSSCPAEDFFGPAADLNVLVTGSDKLIYDLDMVNGDVEGRVAVNGGFRVKSFGTAQAYSCPDTANYASMFNLIVNGKMDYSNGQLFCGSSISLSSMNDPSLRQKDFGATNARVAAGKTIKDVTGFDFVATAGYLQGVSNYFSKYAPGTHSHFRVTEVSPADVNKLNIEGGDYVQVINIKGSGDINFSNFEIPTALNPSQVIYNVVGNNNIKISGFGLKGHLLALNSDVVLENGHVAGNVYVRSLVGQGSGQVNLAPCP</sequence>
<feature type="compositionally biased region" description="Acidic residues" evidence="1">
    <location>
        <begin position="37"/>
        <end position="55"/>
    </location>
</feature>
<dbReference type="EMBL" id="KB008026">
    <property type="protein sequence ID" value="ELR15600.1"/>
    <property type="molecule type" value="Genomic_DNA"/>
</dbReference>
<evidence type="ECO:0000256" key="2">
    <source>
        <dbReference type="SAM" id="SignalP"/>
    </source>
</evidence>
<evidence type="ECO:0000313" key="5">
    <source>
        <dbReference type="Proteomes" id="UP000011083"/>
    </source>
</evidence>
<dbReference type="AlphaFoldDB" id="L8GRM4"/>
<feature type="domain" description="Choice-of-anchor A" evidence="3">
    <location>
        <begin position="284"/>
        <end position="526"/>
    </location>
</feature>
<name>L8GRM4_ACACF</name>
<dbReference type="InterPro" id="IPR026588">
    <property type="entry name" value="Choice_anch_A"/>
</dbReference>
<evidence type="ECO:0000256" key="1">
    <source>
        <dbReference type="SAM" id="MobiDB-lite"/>
    </source>
</evidence>